<evidence type="ECO:0000259" key="1">
    <source>
        <dbReference type="Pfam" id="PF13468"/>
    </source>
</evidence>
<gene>
    <name evidence="2" type="ORF">MHEL_41170</name>
</gene>
<evidence type="ECO:0000313" key="2">
    <source>
        <dbReference type="EMBL" id="BBY65874.1"/>
    </source>
</evidence>
<organism evidence="2 3">
    <name type="scientific">Mycolicibacterium helvum</name>
    <dbReference type="NCBI Taxonomy" id="1534349"/>
    <lineage>
        <taxon>Bacteria</taxon>
        <taxon>Bacillati</taxon>
        <taxon>Actinomycetota</taxon>
        <taxon>Actinomycetes</taxon>
        <taxon>Mycobacteriales</taxon>
        <taxon>Mycobacteriaceae</taxon>
        <taxon>Mycolicibacterium</taxon>
    </lineage>
</organism>
<dbReference type="InterPro" id="IPR029068">
    <property type="entry name" value="Glyas_Bleomycin-R_OHBP_Dase"/>
</dbReference>
<accession>A0A7I7T9E5</accession>
<dbReference type="Gene3D" id="3.10.180.10">
    <property type="entry name" value="2,3-Dihydroxybiphenyl 1,2-Dioxygenase, domain 1"/>
    <property type="match status" value="1"/>
</dbReference>
<protein>
    <recommendedName>
        <fullName evidence="1">Glyoxalase-like domain-containing protein</fullName>
    </recommendedName>
</protein>
<reference evidence="2 3" key="1">
    <citation type="journal article" date="2019" name="Emerg. Microbes Infect.">
        <title>Comprehensive subspecies identification of 175 nontuberculous mycobacteria species based on 7547 genomic profiles.</title>
        <authorList>
            <person name="Matsumoto Y."/>
            <person name="Kinjo T."/>
            <person name="Motooka D."/>
            <person name="Nabeya D."/>
            <person name="Jung N."/>
            <person name="Uechi K."/>
            <person name="Horii T."/>
            <person name="Iida T."/>
            <person name="Fujita J."/>
            <person name="Nakamura S."/>
        </authorList>
    </citation>
    <scope>NUCLEOTIDE SEQUENCE [LARGE SCALE GENOMIC DNA]</scope>
    <source>
        <strain evidence="2 3">JCM 30396</strain>
    </source>
</reference>
<feature type="domain" description="Glyoxalase-like" evidence="1">
    <location>
        <begin position="6"/>
        <end position="138"/>
    </location>
</feature>
<evidence type="ECO:0000313" key="3">
    <source>
        <dbReference type="Proteomes" id="UP000467148"/>
    </source>
</evidence>
<dbReference type="Pfam" id="PF13468">
    <property type="entry name" value="Glyoxalase_3"/>
    <property type="match status" value="1"/>
</dbReference>
<dbReference type="EMBL" id="AP022596">
    <property type="protein sequence ID" value="BBY65874.1"/>
    <property type="molecule type" value="Genomic_DNA"/>
</dbReference>
<dbReference type="AlphaFoldDB" id="A0A7I7T9E5"/>
<proteinExistence type="predicted"/>
<dbReference type="SUPFAM" id="SSF54593">
    <property type="entry name" value="Glyoxalase/Bleomycin resistance protein/Dihydroxybiphenyl dioxygenase"/>
    <property type="match status" value="1"/>
</dbReference>
<name>A0A7I7T9E5_9MYCO</name>
<keyword evidence="3" id="KW-1185">Reference proteome</keyword>
<dbReference type="InterPro" id="IPR025870">
    <property type="entry name" value="Glyoxalase-like_dom"/>
</dbReference>
<sequence>MLPVGIDHIVIAVPNLAAAEESFRTLWGLGAVGGGRHEGAGTENLIVALDGSYLELVTVVDPAQASANPFGRLVSVALERQIVCAGWAVSVTAASVRGMVGQHLSRDGVAVDLYGVDGAVGGGDRPFGLIRPADQAFPGAGSESAARLVDLHVLRPGGTAPESITSADTVLGAAERTQLGRLASIAVQRSDGTRLTIDDSIRELVAP</sequence>
<dbReference type="Proteomes" id="UP000467148">
    <property type="component" value="Chromosome"/>
</dbReference>
<dbReference type="KEGG" id="mhev:MHEL_41170"/>